<organism evidence="2 3">
    <name type="scientific">Neonectria ditissima</name>
    <dbReference type="NCBI Taxonomy" id="78410"/>
    <lineage>
        <taxon>Eukaryota</taxon>
        <taxon>Fungi</taxon>
        <taxon>Dikarya</taxon>
        <taxon>Ascomycota</taxon>
        <taxon>Pezizomycotina</taxon>
        <taxon>Sordariomycetes</taxon>
        <taxon>Hypocreomycetidae</taxon>
        <taxon>Hypocreales</taxon>
        <taxon>Nectriaceae</taxon>
        <taxon>Neonectria</taxon>
    </lineage>
</organism>
<dbReference type="AlphaFoldDB" id="A0A0P7BG41"/>
<feature type="region of interest" description="Disordered" evidence="1">
    <location>
        <begin position="1"/>
        <end position="33"/>
    </location>
</feature>
<dbReference type="Proteomes" id="UP000050424">
    <property type="component" value="Unassembled WGS sequence"/>
</dbReference>
<gene>
    <name evidence="2" type="ORF">AK830_g7515</name>
</gene>
<feature type="region of interest" description="Disordered" evidence="1">
    <location>
        <begin position="84"/>
        <end position="113"/>
    </location>
</feature>
<comment type="caution">
    <text evidence="2">The sequence shown here is derived from an EMBL/GenBank/DDBJ whole genome shotgun (WGS) entry which is preliminary data.</text>
</comment>
<proteinExistence type="predicted"/>
<sequence length="286" mass="31575">MPYKNQDHHVTRLNRGYHEGKRGHRSPVEDSGGRCKALDLTLSSDIHGWMHGEPSTTDFALWFLPARQVQCVPTFPRPAQALTTLTSTPAGPHLQKTSPSQAPQAHQTTTNPTLFSTPALLRTLLTSFSSLLRPAPLGKWPALLPLRSSSPCRPPTHLGSSARLHLQLQLHPAAAALRCPLPSAFKNLLHCVTHQILEISAPRPRLRLPPTSPATTSSWLLAALLRAKWAQTEPLGRDPTSPRRVIARKPFGCCPALNAFCFFFAPRQLPRTRKTRADKAYDHGLL</sequence>
<evidence type="ECO:0000256" key="1">
    <source>
        <dbReference type="SAM" id="MobiDB-lite"/>
    </source>
</evidence>
<name>A0A0P7BG41_9HYPO</name>
<evidence type="ECO:0000313" key="2">
    <source>
        <dbReference type="EMBL" id="KPM39071.1"/>
    </source>
</evidence>
<keyword evidence="3" id="KW-1185">Reference proteome</keyword>
<reference evidence="2 3" key="1">
    <citation type="submission" date="2015-09" db="EMBL/GenBank/DDBJ databases">
        <title>Draft genome of a European isolate of the apple canker pathogen Neonectria ditissima.</title>
        <authorList>
            <person name="Gomez-Cortecero A."/>
            <person name="Harrison R.J."/>
            <person name="Armitage A.D."/>
        </authorList>
    </citation>
    <scope>NUCLEOTIDE SEQUENCE [LARGE SCALE GENOMIC DNA]</scope>
    <source>
        <strain evidence="2 3">R09/05</strain>
    </source>
</reference>
<evidence type="ECO:0000313" key="3">
    <source>
        <dbReference type="Proteomes" id="UP000050424"/>
    </source>
</evidence>
<accession>A0A0P7BG41</accession>
<dbReference type="EMBL" id="LKCW01000117">
    <property type="protein sequence ID" value="KPM39071.1"/>
    <property type="molecule type" value="Genomic_DNA"/>
</dbReference>
<protein>
    <submittedName>
        <fullName evidence="2">Uncharacterized protein</fullName>
    </submittedName>
</protein>